<evidence type="ECO:0000259" key="2">
    <source>
        <dbReference type="Pfam" id="PF18370"/>
    </source>
</evidence>
<sequence length="676" mass="73376">MNDQNADGWTSGSYRREFLGGVAFGTAGLLASGVGSAAAAGQGNRGNGNERADGDGLRQMEALDRGLVAVPTDGGVLVRWRLFGTEPDDLGFHLFRDGERVNDAPITESTNYLDPEGTTDSTYAVRPVGVGRAGDDGPGRGEDSGDSEEQGRRGGKPGMSDSVEVWDERYKEIPLNKPDSVEGEDGETVTYHANDASVGDLTGDGTLDIVQKWSPSNAKDNSQTGHTSDVLIDGYTMDGEHLWRVNLGQNVRAGAHYTPFVVYDFDGDGKAELAVRTADGATDGTGAVIGDPDADYANESGYVLDGPEYLTVFDGETGEALATTDFEPARGDVCDWGDCYGNRVDRFLAGTAYLDGERPSIVMTRGYYAKTMLAAWDFRDGDLDLRWLFDSDDGHPEYEGKGAHTLATADVDEDGKDEIVYGGAVIDHDGSPLHTTTMVNPDTLHCGDFLPDREGVEIFVPSEYPPEGAPSASMRDAETGEYIWASDGDDVGRAMVSDVDPNYEGAEAWASGGVGTYAASGERIREDPIPSINSAVWWTGDLLRELLDHEWNAEETYGVGRLTKWNPESEELDPLKSFEGTRSNNWTKGNPCLSGDILGDWREEVIWRTEDSEALHLYATPHETDHRLYTLLHNPQYRTAIARQNAGYNQPPWPSYFLGHGMDDPPSPDIELVSDD</sequence>
<feature type="compositionally biased region" description="Basic and acidic residues" evidence="1">
    <location>
        <begin position="133"/>
        <end position="143"/>
    </location>
</feature>
<dbReference type="InterPro" id="IPR028994">
    <property type="entry name" value="Integrin_alpha_N"/>
</dbReference>
<dbReference type="Pfam" id="PF18370">
    <property type="entry name" value="RGI_lyase"/>
    <property type="match status" value="1"/>
</dbReference>
<name>A0ABU2GJQ9_9EURY</name>
<feature type="compositionally biased region" description="Polar residues" evidence="1">
    <location>
        <begin position="107"/>
        <end position="122"/>
    </location>
</feature>
<organism evidence="4 5">
    <name type="scientific">Halogeometricum salsisoli</name>
    <dbReference type="NCBI Taxonomy" id="2950536"/>
    <lineage>
        <taxon>Archaea</taxon>
        <taxon>Methanobacteriati</taxon>
        <taxon>Methanobacteriota</taxon>
        <taxon>Stenosarchaea group</taxon>
        <taxon>Halobacteria</taxon>
        <taxon>Halobacteriales</taxon>
        <taxon>Haloferacaceae</taxon>
        <taxon>Halogeometricum</taxon>
    </lineage>
</organism>
<keyword evidence="4" id="KW-0456">Lyase</keyword>
<dbReference type="PROSITE" id="PS51318">
    <property type="entry name" value="TAT"/>
    <property type="match status" value="1"/>
</dbReference>
<protein>
    <submittedName>
        <fullName evidence="4">Rhamnogalacturonan lyase</fullName>
    </submittedName>
</protein>
<feature type="region of interest" description="Disordered" evidence="1">
    <location>
        <begin position="106"/>
        <end position="164"/>
    </location>
</feature>
<dbReference type="InterPro" id="IPR049366">
    <property type="entry name" value="RGL11_C"/>
</dbReference>
<comment type="caution">
    <text evidence="4">The sequence shown here is derived from an EMBL/GenBank/DDBJ whole genome shotgun (WGS) entry which is preliminary data.</text>
</comment>
<feature type="domain" description="Rhamnogalacturonan lyase family 11 C-terminal" evidence="3">
    <location>
        <begin position="170"/>
        <end position="668"/>
    </location>
</feature>
<accession>A0ABU2GJQ9</accession>
<evidence type="ECO:0000259" key="3">
    <source>
        <dbReference type="Pfam" id="PF21348"/>
    </source>
</evidence>
<gene>
    <name evidence="4" type="ORF">NDI76_18020</name>
</gene>
<dbReference type="PANTHER" id="PTHR43118">
    <property type="entry name" value="RHAMNOGALACTURONAN LYASE (EUROFUNG)"/>
    <property type="match status" value="1"/>
</dbReference>
<dbReference type="Proteomes" id="UP001257060">
    <property type="component" value="Unassembled WGS sequence"/>
</dbReference>
<reference evidence="4 5" key="1">
    <citation type="submission" date="2022-06" db="EMBL/GenBank/DDBJ databases">
        <title>Halogeometricum sp. a new haloarchaeum isolate from saline soil.</title>
        <authorList>
            <person name="Strakova D."/>
            <person name="Galisteo C."/>
            <person name="Sanchez-Porro C."/>
            <person name="Ventosa A."/>
        </authorList>
    </citation>
    <scope>NUCLEOTIDE SEQUENCE [LARGE SCALE GENOMIC DNA]</scope>
    <source>
        <strain evidence="4 5">S1BR25-6</strain>
    </source>
</reference>
<proteinExistence type="predicted"/>
<evidence type="ECO:0000313" key="4">
    <source>
        <dbReference type="EMBL" id="MDS0300651.1"/>
    </source>
</evidence>
<evidence type="ECO:0000313" key="5">
    <source>
        <dbReference type="Proteomes" id="UP001257060"/>
    </source>
</evidence>
<dbReference type="Pfam" id="PF21348">
    <property type="entry name" value="RGL11_C"/>
    <property type="match status" value="1"/>
</dbReference>
<dbReference type="InterPro" id="IPR013783">
    <property type="entry name" value="Ig-like_fold"/>
</dbReference>
<dbReference type="InterPro" id="IPR006311">
    <property type="entry name" value="TAT_signal"/>
</dbReference>
<dbReference type="GO" id="GO:0016829">
    <property type="term" value="F:lyase activity"/>
    <property type="evidence" value="ECO:0007669"/>
    <property type="project" value="UniProtKB-KW"/>
</dbReference>
<evidence type="ECO:0000256" key="1">
    <source>
        <dbReference type="SAM" id="MobiDB-lite"/>
    </source>
</evidence>
<keyword evidence="5" id="KW-1185">Reference proteome</keyword>
<dbReference type="EMBL" id="JAMQOP010000004">
    <property type="protein sequence ID" value="MDS0300651.1"/>
    <property type="molecule type" value="Genomic_DNA"/>
</dbReference>
<feature type="domain" description="Rhamnogalacturonan I lyase beta-sheet" evidence="2">
    <location>
        <begin position="58"/>
        <end position="133"/>
    </location>
</feature>
<dbReference type="CDD" id="cd10318">
    <property type="entry name" value="RGL11"/>
    <property type="match status" value="1"/>
</dbReference>
<dbReference type="InterPro" id="IPR034641">
    <property type="entry name" value="RGL11"/>
</dbReference>
<dbReference type="InterPro" id="IPR041624">
    <property type="entry name" value="RGI_lyase"/>
</dbReference>
<dbReference type="SUPFAM" id="SSF69318">
    <property type="entry name" value="Integrin alpha N-terminal domain"/>
    <property type="match status" value="1"/>
</dbReference>
<dbReference type="Gene3D" id="2.60.40.10">
    <property type="entry name" value="Immunoglobulins"/>
    <property type="match status" value="1"/>
</dbReference>
<dbReference type="PANTHER" id="PTHR43118:SF1">
    <property type="entry name" value="RHAMNOGALACTURONAN LYASE (EUROFUNG)"/>
    <property type="match status" value="1"/>
</dbReference>